<evidence type="ECO:0000256" key="1">
    <source>
        <dbReference type="SAM" id="MobiDB-lite"/>
    </source>
</evidence>
<dbReference type="Proteomes" id="UP000029052">
    <property type="component" value="Unassembled WGS sequence"/>
</dbReference>
<dbReference type="AlphaFoldDB" id="A0A087BCF6"/>
<protein>
    <submittedName>
        <fullName evidence="2">Uncharacterized protein</fullName>
    </submittedName>
</protein>
<gene>
    <name evidence="2" type="ORF">BMAGN_0577</name>
</gene>
<name>A0A087BCF6_9BIFI</name>
<dbReference type="RefSeq" id="WP_022859184.1">
    <property type="nucleotide sequence ID" value="NZ_JGZB01000003.1"/>
</dbReference>
<dbReference type="eggNOG" id="ENOG5032D1A">
    <property type="taxonomic scope" value="Bacteria"/>
</dbReference>
<accession>A0A087BCF6</accession>
<sequence>MGAFRSTKPAGSGTSHVSGSRDSLSSARTSASGAPHMPRRGIVTQVVDDLAAGMTVVECAEKHRLPRDFVEQIVDHARKRGSLNMVALSAESGCSTGMCDPDPDSLVCAGCPLVPAASGRRATIRTLLCRKLNAHKARRINI</sequence>
<keyword evidence="3" id="KW-1185">Reference proteome</keyword>
<evidence type="ECO:0000313" key="3">
    <source>
        <dbReference type="Proteomes" id="UP000029052"/>
    </source>
</evidence>
<comment type="caution">
    <text evidence="2">The sequence shown here is derived from an EMBL/GenBank/DDBJ whole genome shotgun (WGS) entry which is preliminary data.</text>
</comment>
<feature type="region of interest" description="Disordered" evidence="1">
    <location>
        <begin position="1"/>
        <end position="40"/>
    </location>
</feature>
<feature type="compositionally biased region" description="Polar residues" evidence="1">
    <location>
        <begin position="12"/>
        <end position="32"/>
    </location>
</feature>
<dbReference type="EMBL" id="JGZB01000003">
    <property type="protein sequence ID" value="KFI68706.1"/>
    <property type="molecule type" value="Genomic_DNA"/>
</dbReference>
<evidence type="ECO:0000313" key="2">
    <source>
        <dbReference type="EMBL" id="KFI68706.1"/>
    </source>
</evidence>
<proteinExistence type="predicted"/>
<reference evidence="2 3" key="1">
    <citation type="submission" date="2014-03" db="EMBL/GenBank/DDBJ databases">
        <title>Genomics of Bifidobacteria.</title>
        <authorList>
            <person name="Ventura M."/>
            <person name="Milani C."/>
            <person name="Lugli G.A."/>
        </authorList>
    </citation>
    <scope>NUCLEOTIDE SEQUENCE [LARGE SCALE GENOMIC DNA]</scope>
    <source>
        <strain evidence="2 3">LMG 11591</strain>
    </source>
</reference>
<dbReference type="STRING" id="1692.BMAGN_0577"/>
<organism evidence="2 3">
    <name type="scientific">Bifidobacterium magnum</name>
    <dbReference type="NCBI Taxonomy" id="1692"/>
    <lineage>
        <taxon>Bacteria</taxon>
        <taxon>Bacillati</taxon>
        <taxon>Actinomycetota</taxon>
        <taxon>Actinomycetes</taxon>
        <taxon>Bifidobacteriales</taxon>
        <taxon>Bifidobacteriaceae</taxon>
        <taxon>Bifidobacterium</taxon>
    </lineage>
</organism>